<evidence type="ECO:0000256" key="1">
    <source>
        <dbReference type="SAM" id="MobiDB-lite"/>
    </source>
</evidence>
<dbReference type="EMBL" id="KK036209">
    <property type="protein sequence ID" value="EXL89936.1"/>
    <property type="molecule type" value="Genomic_DNA"/>
</dbReference>
<protein>
    <submittedName>
        <fullName evidence="2">Uncharacterized protein</fullName>
    </submittedName>
</protein>
<dbReference type="HOGENOM" id="CLU_3050390_0_0_1"/>
<sequence>MTRRSAATTITWPFWSSPVPPRLTQVSTPMCPGFSTTPTLSSSKPRFTPRGSPC</sequence>
<evidence type="ECO:0000313" key="2">
    <source>
        <dbReference type="EMBL" id="EXL89936.1"/>
    </source>
</evidence>
<name>X0J0P8_FUSO5</name>
<feature type="compositionally biased region" description="Polar residues" evidence="1">
    <location>
        <begin position="28"/>
        <end position="45"/>
    </location>
</feature>
<dbReference type="AlphaFoldDB" id="X0J0P8"/>
<dbReference type="Proteomes" id="UP000030685">
    <property type="component" value="Unassembled WGS sequence"/>
</dbReference>
<dbReference type="VEuPathDB" id="FungiDB:FOIG_16781"/>
<gene>
    <name evidence="2" type="ORF">FOIG_16781</name>
</gene>
<accession>X0J0P8</accession>
<proteinExistence type="predicted"/>
<dbReference type="GeneID" id="42041956"/>
<dbReference type="RefSeq" id="XP_031052026.1">
    <property type="nucleotide sequence ID" value="XM_031218259.1"/>
</dbReference>
<feature type="region of interest" description="Disordered" evidence="1">
    <location>
        <begin position="28"/>
        <end position="54"/>
    </location>
</feature>
<organism evidence="2">
    <name type="scientific">Fusarium odoratissimum (strain NRRL 54006)</name>
    <dbReference type="NCBI Taxonomy" id="1089451"/>
    <lineage>
        <taxon>Eukaryota</taxon>
        <taxon>Fungi</taxon>
        <taxon>Dikarya</taxon>
        <taxon>Ascomycota</taxon>
        <taxon>Pezizomycotina</taxon>
        <taxon>Sordariomycetes</taxon>
        <taxon>Hypocreomycetidae</taxon>
        <taxon>Hypocreales</taxon>
        <taxon>Nectriaceae</taxon>
        <taxon>Fusarium</taxon>
        <taxon>Fusarium oxysporum species complex</taxon>
        <taxon>Fusarium oxysporum f. sp. cubense (strain race 4)</taxon>
    </lineage>
</organism>
<reference evidence="2" key="2">
    <citation type="submission" date="2014-03" db="EMBL/GenBank/DDBJ databases">
        <title>The Genome Annotation of Fusarium oxysporum II5.</title>
        <authorList>
            <consortium name="The Broad Institute Genomics Platform"/>
            <person name="Ma L.-J."/>
            <person name="Corby-Kistler H."/>
            <person name="Broz K."/>
            <person name="Gale L.R."/>
            <person name="Jonkers W."/>
            <person name="O'Donnell K."/>
            <person name="Ploetz R."/>
            <person name="Steinberg C."/>
            <person name="Schwartz D.C."/>
            <person name="VanEtten H."/>
            <person name="Zhou S."/>
            <person name="Young S.K."/>
            <person name="Zeng Q."/>
            <person name="Gargeya S."/>
            <person name="Fitzgerald M."/>
            <person name="Abouelleil A."/>
            <person name="Alvarado L."/>
            <person name="Chapman S.B."/>
            <person name="Gainer-Dewar J."/>
            <person name="Goldberg J."/>
            <person name="Griggs A."/>
            <person name="Gujja S."/>
            <person name="Hansen M."/>
            <person name="Howarth C."/>
            <person name="Imamovic A."/>
            <person name="Ireland A."/>
            <person name="Larimer J."/>
            <person name="McCowan C."/>
            <person name="Murphy C."/>
            <person name="Pearson M."/>
            <person name="Poon T.W."/>
            <person name="Priest M."/>
            <person name="Roberts A."/>
            <person name="Saif S."/>
            <person name="Shea T."/>
            <person name="Sykes S."/>
            <person name="Wortman J."/>
            <person name="Nusbaum C."/>
            <person name="Birren B."/>
        </authorList>
    </citation>
    <scope>NUCLEOTIDE SEQUENCE</scope>
    <source>
        <strain evidence="2">54006</strain>
    </source>
</reference>
<reference evidence="2" key="1">
    <citation type="submission" date="2011-11" db="EMBL/GenBank/DDBJ databases">
        <title>The Genome Sequence of Fusarium oxysporum II5.</title>
        <authorList>
            <consortium name="The Broad Institute Genome Sequencing Platform"/>
            <person name="Ma L.-J."/>
            <person name="Gale L.R."/>
            <person name="Schwartz D.C."/>
            <person name="Zhou S."/>
            <person name="Corby-Kistler H."/>
            <person name="Young S.K."/>
            <person name="Zeng Q."/>
            <person name="Gargeya S."/>
            <person name="Fitzgerald M."/>
            <person name="Haas B."/>
            <person name="Abouelleil A."/>
            <person name="Alvarado L."/>
            <person name="Arachchi H.M."/>
            <person name="Berlin A."/>
            <person name="Brown A."/>
            <person name="Chapman S.B."/>
            <person name="Chen Z."/>
            <person name="Dunbar C."/>
            <person name="Freedman E."/>
            <person name="Gearin G."/>
            <person name="Goldberg J."/>
            <person name="Griggs A."/>
            <person name="Gujja S."/>
            <person name="Heiman D."/>
            <person name="Howarth C."/>
            <person name="Larson L."/>
            <person name="Lui A."/>
            <person name="MacDonald P.J.P."/>
            <person name="Montmayeur A."/>
            <person name="Murphy C."/>
            <person name="Neiman D."/>
            <person name="Pearson M."/>
            <person name="Priest M."/>
            <person name="Roberts A."/>
            <person name="Saif S."/>
            <person name="Shea T."/>
            <person name="Shenoy N."/>
            <person name="Sisk P."/>
            <person name="Stolte C."/>
            <person name="Sykes S."/>
            <person name="Wortman J."/>
            <person name="Nusbaum C."/>
            <person name="Birren B."/>
        </authorList>
    </citation>
    <scope>NUCLEOTIDE SEQUENCE [LARGE SCALE GENOMIC DNA]</scope>
    <source>
        <strain evidence="2">54006</strain>
    </source>
</reference>